<dbReference type="AlphaFoldDB" id="A0A3B1CVM0"/>
<gene>
    <name evidence="8" type="ORF">MNBD_IGNAVI01-1093</name>
</gene>
<evidence type="ECO:0000256" key="3">
    <source>
        <dbReference type="ARBA" id="ARBA00022692"/>
    </source>
</evidence>
<keyword evidence="4" id="KW-0732">Signal</keyword>
<dbReference type="Pfam" id="PF07715">
    <property type="entry name" value="Plug"/>
    <property type="match status" value="1"/>
</dbReference>
<keyword evidence="6" id="KW-0998">Cell outer membrane</keyword>
<dbReference type="InterPro" id="IPR036942">
    <property type="entry name" value="Beta-barrel_TonB_sf"/>
</dbReference>
<keyword evidence="5" id="KW-0472">Membrane</keyword>
<evidence type="ECO:0000256" key="1">
    <source>
        <dbReference type="ARBA" id="ARBA00004571"/>
    </source>
</evidence>
<dbReference type="Gene3D" id="2.60.40.1120">
    <property type="entry name" value="Carboxypeptidase-like, regulatory domain"/>
    <property type="match status" value="1"/>
</dbReference>
<evidence type="ECO:0000256" key="5">
    <source>
        <dbReference type="ARBA" id="ARBA00023136"/>
    </source>
</evidence>
<dbReference type="EMBL" id="UOGD01000175">
    <property type="protein sequence ID" value="VAX20727.1"/>
    <property type="molecule type" value="Genomic_DNA"/>
</dbReference>
<feature type="domain" description="TonB-dependent receptor plug" evidence="7">
    <location>
        <begin position="114"/>
        <end position="223"/>
    </location>
</feature>
<dbReference type="Pfam" id="PF13715">
    <property type="entry name" value="CarbopepD_reg_2"/>
    <property type="match status" value="1"/>
</dbReference>
<keyword evidence="3" id="KW-0812">Transmembrane</keyword>
<dbReference type="Gene3D" id="2.170.130.10">
    <property type="entry name" value="TonB-dependent receptor, plug domain"/>
    <property type="match status" value="1"/>
</dbReference>
<evidence type="ECO:0000313" key="8">
    <source>
        <dbReference type="EMBL" id="VAX20727.1"/>
    </source>
</evidence>
<dbReference type="PROSITE" id="PS52016">
    <property type="entry name" value="TONB_DEPENDENT_REC_3"/>
    <property type="match status" value="1"/>
</dbReference>
<dbReference type="PANTHER" id="PTHR30069">
    <property type="entry name" value="TONB-DEPENDENT OUTER MEMBRANE RECEPTOR"/>
    <property type="match status" value="1"/>
</dbReference>
<sequence length="849" mass="96616">MIRLFLFVLFVNSLVLAQSVSLSGRVVDSLTAEPLINVNILIEGKNYGAISDNEGKFKINDLQNETVVVRFSYVGYKTKYFHFNLSSDTTITVKLTQKAIMFQESLVKGKYASIRETPVAFTNIASREIQRNLGARFLTDIIRSVPNVFVSEQGGGFADSRLSIRGFDQTSIAVMINGIPINNPENGEIYWSNWGDLSDVVQSIQVQRGLSATPYSVSSIGGVVNIITKSDFSNDNSFKIKSVISSENYKKFLFTFAASISDNLKLTGMISRITSDGYADQTWLDAYSYYFSLGWTLKNNLIEIQIMGSPQKHGQRMTPLTMDTWKLRGKRFNADWGYLNGQPLNLRDNEFHKPSITLNHVWQKNKNFVLSNSLYLSYGYGGGTVPPWSEFSRTDDGLIDFDKEWEFNSDNIDSTYSTELTRSDKALRFTKHIHTWIAFLSSANYKLNNGINLTFGLDGKYYSAENYSTLGNLLGGDYYIGSGNVNQDPDKLLYLGDKVDYDADSYARSLGVFLQAEHNNNVVNAYINLAFAITGYNRIDNFNYKYSDPKRETGWKRFPTYTIKAGINYNFNNYNNAYFNIGNYSKAPLSMNVFSYTNEPYADVKNEKVISAELGYGYNTEKMYLKLNTFITWWKDKAFNFAYYDPNSFQAYKFNIYGAEALHRGIEGEGKYNFSKNISLDGMFSVSLNEWLKDVTGYGHLEALPGVDIPVNAKIGGLYVGGFPMLKLNFGVDLTQQIFRGLQFYFNPKILFNGFHYPRLNISGRNDESVDLAQPSKIPNYYLLNLHLGFDWKMTRSFIKNFNLGMNIYNLLNKDYMIDAYESNTGDPQTTTVWLARDRWMDVSLMLGF</sequence>
<dbReference type="GO" id="GO:0044718">
    <property type="term" value="P:siderophore transmembrane transport"/>
    <property type="evidence" value="ECO:0007669"/>
    <property type="project" value="TreeGrafter"/>
</dbReference>
<dbReference type="InterPro" id="IPR012910">
    <property type="entry name" value="Plug_dom"/>
</dbReference>
<dbReference type="InterPro" id="IPR008969">
    <property type="entry name" value="CarboxyPept-like_regulatory"/>
</dbReference>
<dbReference type="GO" id="GO:0015344">
    <property type="term" value="F:siderophore uptake transmembrane transporter activity"/>
    <property type="evidence" value="ECO:0007669"/>
    <property type="project" value="TreeGrafter"/>
</dbReference>
<keyword evidence="8" id="KW-0675">Receptor</keyword>
<dbReference type="GO" id="GO:0009279">
    <property type="term" value="C:cell outer membrane"/>
    <property type="evidence" value="ECO:0007669"/>
    <property type="project" value="UniProtKB-SubCell"/>
</dbReference>
<dbReference type="SUPFAM" id="SSF56935">
    <property type="entry name" value="Porins"/>
    <property type="match status" value="1"/>
</dbReference>
<dbReference type="Gene3D" id="2.40.170.20">
    <property type="entry name" value="TonB-dependent receptor, beta-barrel domain"/>
    <property type="match status" value="1"/>
</dbReference>
<name>A0A3B1CVM0_9ZZZZ</name>
<evidence type="ECO:0000256" key="4">
    <source>
        <dbReference type="ARBA" id="ARBA00022729"/>
    </source>
</evidence>
<evidence type="ECO:0000256" key="6">
    <source>
        <dbReference type="ARBA" id="ARBA00023237"/>
    </source>
</evidence>
<keyword evidence="2" id="KW-0813">Transport</keyword>
<accession>A0A3B1CVM0</accession>
<evidence type="ECO:0000259" key="7">
    <source>
        <dbReference type="Pfam" id="PF07715"/>
    </source>
</evidence>
<dbReference type="InterPro" id="IPR039426">
    <property type="entry name" value="TonB-dep_rcpt-like"/>
</dbReference>
<comment type="subcellular location">
    <subcellularLocation>
        <location evidence="1">Cell outer membrane</location>
        <topology evidence="1">Multi-pass membrane protein</topology>
    </subcellularLocation>
</comment>
<proteinExistence type="predicted"/>
<protein>
    <submittedName>
        <fullName evidence="8">Thiamin-regulated outer membrane receptor Omr1</fullName>
    </submittedName>
</protein>
<evidence type="ECO:0000256" key="2">
    <source>
        <dbReference type="ARBA" id="ARBA00022448"/>
    </source>
</evidence>
<reference evidence="8" key="1">
    <citation type="submission" date="2018-06" db="EMBL/GenBank/DDBJ databases">
        <authorList>
            <person name="Zhirakovskaya E."/>
        </authorList>
    </citation>
    <scope>NUCLEOTIDE SEQUENCE</scope>
</reference>
<dbReference type="SUPFAM" id="SSF49464">
    <property type="entry name" value="Carboxypeptidase regulatory domain-like"/>
    <property type="match status" value="1"/>
</dbReference>
<dbReference type="InterPro" id="IPR037066">
    <property type="entry name" value="Plug_dom_sf"/>
</dbReference>
<organism evidence="8">
    <name type="scientific">hydrothermal vent metagenome</name>
    <dbReference type="NCBI Taxonomy" id="652676"/>
    <lineage>
        <taxon>unclassified sequences</taxon>
        <taxon>metagenomes</taxon>
        <taxon>ecological metagenomes</taxon>
    </lineage>
</organism>
<dbReference type="PANTHER" id="PTHR30069:SF29">
    <property type="entry name" value="HEMOGLOBIN AND HEMOGLOBIN-HAPTOGLOBIN-BINDING PROTEIN 1-RELATED"/>
    <property type="match status" value="1"/>
</dbReference>